<proteinExistence type="predicted"/>
<evidence type="ECO:0000313" key="2">
    <source>
        <dbReference type="Proteomes" id="UP000319671"/>
    </source>
</evidence>
<dbReference type="Pfam" id="PF17302">
    <property type="entry name" value="DUF5351"/>
    <property type="match status" value="1"/>
</dbReference>
<name>A0A561D6A7_9BACI</name>
<evidence type="ECO:0008006" key="3">
    <source>
        <dbReference type="Google" id="ProtNLM"/>
    </source>
</evidence>
<dbReference type="EMBL" id="VIVN01000008">
    <property type="protein sequence ID" value="TWD98983.1"/>
    <property type="molecule type" value="Genomic_DNA"/>
</dbReference>
<dbReference type="Gene3D" id="6.20.20.10">
    <property type="match status" value="1"/>
</dbReference>
<reference evidence="1 2" key="1">
    <citation type="submission" date="2019-06" db="EMBL/GenBank/DDBJ databases">
        <title>Sorghum-associated microbial communities from plants grown in Nebraska, USA.</title>
        <authorList>
            <person name="Schachtman D."/>
        </authorList>
    </citation>
    <scope>NUCLEOTIDE SEQUENCE [LARGE SCALE GENOMIC DNA]</scope>
    <source>
        <strain evidence="1 2">2482</strain>
    </source>
</reference>
<protein>
    <recommendedName>
        <fullName evidence="3">YuiA family protein</fullName>
    </recommendedName>
</protein>
<dbReference type="AlphaFoldDB" id="A0A561D6A7"/>
<dbReference type="RefSeq" id="WP_186446515.1">
    <property type="nucleotide sequence ID" value="NZ_VIVN01000008.1"/>
</dbReference>
<comment type="caution">
    <text evidence="1">The sequence shown here is derived from an EMBL/GenBank/DDBJ whole genome shotgun (WGS) entry which is preliminary data.</text>
</comment>
<organism evidence="1 2">
    <name type="scientific">Neobacillus bataviensis</name>
    <dbReference type="NCBI Taxonomy" id="220685"/>
    <lineage>
        <taxon>Bacteria</taxon>
        <taxon>Bacillati</taxon>
        <taxon>Bacillota</taxon>
        <taxon>Bacilli</taxon>
        <taxon>Bacillales</taxon>
        <taxon>Bacillaceae</taxon>
        <taxon>Neobacillus</taxon>
    </lineage>
</organism>
<sequence>MTVETIDTTKTCDYCEGKGYFQLVLGGSETCPNCEGTGKNKDN</sequence>
<evidence type="ECO:0000313" key="1">
    <source>
        <dbReference type="EMBL" id="TWD98983.1"/>
    </source>
</evidence>
<gene>
    <name evidence="1" type="ORF">FB550_108240</name>
</gene>
<dbReference type="Proteomes" id="UP000319671">
    <property type="component" value="Unassembled WGS sequence"/>
</dbReference>
<accession>A0A561D6A7</accession>
<keyword evidence="2" id="KW-1185">Reference proteome</keyword>
<dbReference type="InterPro" id="IPR035272">
    <property type="entry name" value="DUF5351"/>
</dbReference>
<dbReference type="SUPFAM" id="SSF57938">
    <property type="entry name" value="DnaJ/Hsp40 cysteine-rich domain"/>
    <property type="match status" value="1"/>
</dbReference>
<dbReference type="InterPro" id="IPR036410">
    <property type="entry name" value="HSP_DnaJ_Cys-rich_dom_sf"/>
</dbReference>